<dbReference type="Pfam" id="PF12420">
    <property type="entry name" value="DUF3671"/>
    <property type="match status" value="1"/>
</dbReference>
<dbReference type="RefSeq" id="XP_028542178.1">
    <property type="nucleotide sequence ID" value="XM_028686377.1"/>
</dbReference>
<sequence>MMKEVIKVARFTKTITFILLIWIHQYNIEECVFGIHFGKKCNFDKTLHIRNERLLENNKELYESDQSELNDYLEGYMDKKEIKKLVGDIPLYKEVSKCEKNSLHSCNEVLYETTTEHKGLNPRYTMFPCLNRSSPLYKRLRKIDYNFEKRIFDHLEKLDNRKLKAKIYNNIFKRALFIVYDTLLFFRYVILLAGTIFCPTIFYKATPQNGYAVPYLIILATFLLVVFYIIVKFLKYDRLKDTMRIRKT</sequence>
<feature type="transmembrane region" description="Helical" evidence="1">
    <location>
        <begin position="175"/>
        <end position="203"/>
    </location>
</feature>
<evidence type="ECO:0000313" key="2">
    <source>
        <dbReference type="EMBL" id="GAW79589.1"/>
    </source>
</evidence>
<name>A0A1Y1JAP8_PLAGO</name>
<keyword evidence="1" id="KW-0472">Membrane</keyword>
<keyword evidence="1" id="KW-0812">Transmembrane</keyword>
<gene>
    <name evidence="2" type="ORF">PGO_041910</name>
</gene>
<dbReference type="InterPro" id="IPR022139">
    <property type="entry name" value="Fam-L/Fam-M-like_plasmodium"/>
</dbReference>
<evidence type="ECO:0000313" key="3">
    <source>
        <dbReference type="Proteomes" id="UP000195521"/>
    </source>
</evidence>
<dbReference type="Proteomes" id="UP000195521">
    <property type="component" value="Unassembled WGS sequence"/>
</dbReference>
<proteinExistence type="predicted"/>
<comment type="caution">
    <text evidence="2">The sequence shown here is derived from an EMBL/GenBank/DDBJ whole genome shotgun (WGS) entry which is preliminary data.</text>
</comment>
<keyword evidence="1" id="KW-1133">Transmembrane helix</keyword>
<evidence type="ECO:0000256" key="1">
    <source>
        <dbReference type="SAM" id="Phobius"/>
    </source>
</evidence>
<keyword evidence="3" id="KW-1185">Reference proteome</keyword>
<dbReference type="AlphaFoldDB" id="A0A1Y1JAP8"/>
<organism evidence="2 3">
    <name type="scientific">Plasmodium gonderi</name>
    <dbReference type="NCBI Taxonomy" id="77519"/>
    <lineage>
        <taxon>Eukaryota</taxon>
        <taxon>Sar</taxon>
        <taxon>Alveolata</taxon>
        <taxon>Apicomplexa</taxon>
        <taxon>Aconoidasida</taxon>
        <taxon>Haemosporida</taxon>
        <taxon>Plasmodiidae</taxon>
        <taxon>Plasmodium</taxon>
        <taxon>Plasmodium (Plasmodium)</taxon>
    </lineage>
</organism>
<feature type="transmembrane region" description="Helical" evidence="1">
    <location>
        <begin position="215"/>
        <end position="234"/>
    </location>
</feature>
<reference evidence="3" key="1">
    <citation type="submission" date="2017-04" db="EMBL/GenBank/DDBJ databases">
        <title>Plasmodium gonderi genome.</title>
        <authorList>
            <person name="Arisue N."/>
            <person name="Honma H."/>
            <person name="Kawai S."/>
            <person name="Tougan T."/>
            <person name="Tanabe K."/>
            <person name="Horii T."/>
        </authorList>
    </citation>
    <scope>NUCLEOTIDE SEQUENCE [LARGE SCALE GENOMIC DNA]</scope>
    <source>
        <strain evidence="3">ATCC 30045</strain>
    </source>
</reference>
<dbReference type="EMBL" id="BDQF01000004">
    <property type="protein sequence ID" value="GAW79589.1"/>
    <property type="molecule type" value="Genomic_DNA"/>
</dbReference>
<protein>
    <submittedName>
        <fullName evidence="2">Variable surface protein</fullName>
    </submittedName>
</protein>
<accession>A0A1Y1JAP8</accession>
<dbReference type="GeneID" id="39746301"/>